<dbReference type="PRINTS" id="PR00507">
    <property type="entry name" value="N12N6MTFRASE"/>
</dbReference>
<dbReference type="Pfam" id="PF12950">
    <property type="entry name" value="TaqI_C"/>
    <property type="match status" value="1"/>
</dbReference>
<evidence type="ECO:0000256" key="5">
    <source>
        <dbReference type="ARBA" id="ARBA00022747"/>
    </source>
</evidence>
<evidence type="ECO:0000256" key="4">
    <source>
        <dbReference type="ARBA" id="ARBA00022691"/>
    </source>
</evidence>
<dbReference type="Pfam" id="PF07669">
    <property type="entry name" value="Eco57I"/>
    <property type="match status" value="1"/>
</dbReference>
<dbReference type="PATRIC" id="fig|1121326.3.peg.923"/>
<dbReference type="STRING" id="1121326.CLMAG_09650"/>
<keyword evidence="3" id="KW-0808">Transferase</keyword>
<keyword evidence="6" id="KW-0238">DNA-binding</keyword>
<proteinExistence type="predicted"/>
<name>A0A161YSB1_9CLOT</name>
<dbReference type="OrthoDB" id="9815272at2"/>
<comment type="catalytic activity">
    <reaction evidence="7">
        <text>a 2'-deoxyadenosine in DNA + S-adenosyl-L-methionine = an N(6)-methyl-2'-deoxyadenosine in DNA + S-adenosyl-L-homocysteine + H(+)</text>
        <dbReference type="Rhea" id="RHEA:15197"/>
        <dbReference type="Rhea" id="RHEA-COMP:12418"/>
        <dbReference type="Rhea" id="RHEA-COMP:12419"/>
        <dbReference type="ChEBI" id="CHEBI:15378"/>
        <dbReference type="ChEBI" id="CHEBI:57856"/>
        <dbReference type="ChEBI" id="CHEBI:59789"/>
        <dbReference type="ChEBI" id="CHEBI:90615"/>
        <dbReference type="ChEBI" id="CHEBI:90616"/>
        <dbReference type="EC" id="2.1.1.72"/>
    </reaction>
</comment>
<keyword evidence="4" id="KW-0949">S-adenosyl-L-methionine</keyword>
<keyword evidence="11" id="KW-1185">Reference proteome</keyword>
<evidence type="ECO:0000256" key="7">
    <source>
        <dbReference type="ARBA" id="ARBA00047942"/>
    </source>
</evidence>
<dbReference type="InterPro" id="IPR029063">
    <property type="entry name" value="SAM-dependent_MTases_sf"/>
</dbReference>
<evidence type="ECO:0000256" key="1">
    <source>
        <dbReference type="ARBA" id="ARBA00011900"/>
    </source>
</evidence>
<dbReference type="EC" id="2.1.1.72" evidence="1"/>
<keyword evidence="2" id="KW-0489">Methyltransferase</keyword>
<organism evidence="10 11">
    <name type="scientific">Clostridium magnum DSM 2767</name>
    <dbReference type="NCBI Taxonomy" id="1121326"/>
    <lineage>
        <taxon>Bacteria</taxon>
        <taxon>Bacillati</taxon>
        <taxon>Bacillota</taxon>
        <taxon>Clostridia</taxon>
        <taxon>Eubacteriales</taxon>
        <taxon>Clostridiaceae</taxon>
        <taxon>Clostridium</taxon>
    </lineage>
</organism>
<dbReference type="InterPro" id="IPR025931">
    <property type="entry name" value="TaqI_C"/>
</dbReference>
<dbReference type="GO" id="GO:0003677">
    <property type="term" value="F:DNA binding"/>
    <property type="evidence" value="ECO:0007669"/>
    <property type="project" value="UniProtKB-KW"/>
</dbReference>
<evidence type="ECO:0000256" key="2">
    <source>
        <dbReference type="ARBA" id="ARBA00022603"/>
    </source>
</evidence>
<feature type="domain" description="TaqI-like C-terminal specificity" evidence="9">
    <location>
        <begin position="411"/>
        <end position="528"/>
    </location>
</feature>
<accession>A0A161YSB1</accession>
<dbReference type="GO" id="GO:0009307">
    <property type="term" value="P:DNA restriction-modification system"/>
    <property type="evidence" value="ECO:0007669"/>
    <property type="project" value="UniProtKB-KW"/>
</dbReference>
<dbReference type="InterPro" id="IPR023135">
    <property type="entry name" value="N6_DNA_MeTrfase_TaqI_C"/>
</dbReference>
<dbReference type="GO" id="GO:0016787">
    <property type="term" value="F:hydrolase activity"/>
    <property type="evidence" value="ECO:0007669"/>
    <property type="project" value="UniProtKB-KW"/>
</dbReference>
<keyword evidence="5" id="KW-0680">Restriction system</keyword>
<dbReference type="InterPro" id="IPR011639">
    <property type="entry name" value="MethylTrfase_TaqI-like_dom"/>
</dbReference>
<dbReference type="Gene3D" id="3.40.50.150">
    <property type="entry name" value="Vaccinia Virus protein VP39"/>
    <property type="match status" value="1"/>
</dbReference>
<dbReference type="Gene3D" id="3.90.220.10">
    <property type="entry name" value="Adenine-n6-DNA-methyltransferase Taqi, Chain A, domain 2"/>
    <property type="match status" value="1"/>
</dbReference>
<evidence type="ECO:0000256" key="3">
    <source>
        <dbReference type="ARBA" id="ARBA00022679"/>
    </source>
</evidence>
<dbReference type="AlphaFoldDB" id="A0A161YSB1"/>
<dbReference type="EMBL" id="LWAE01000001">
    <property type="protein sequence ID" value="KZL93912.1"/>
    <property type="molecule type" value="Genomic_DNA"/>
</dbReference>
<evidence type="ECO:0000256" key="6">
    <source>
        <dbReference type="ARBA" id="ARBA00023125"/>
    </source>
</evidence>
<keyword evidence="10" id="KW-0378">Hydrolase</keyword>
<sequence>MEKNEEFSAVFGKEYEALMDREKRKTYGSFYTPDFIINYIIENTIMNLDILENPFIKIIDPACGVGYFLIKAYEILMDKFAEKIHLIKEKYLDEEYSIEVSGKLENIKGEKYWRKENLHYHILKHCIYGADIDSKAVHFTKTNLISKKKENLGLEPNIVCCDSLLKWEEDYKWREIKKIDVETFLCKYDDIDGIQKEKKVSIDEFNNLMNICKFWSQKYDYIIGNPPWVSLSRKHKRDIEDQLMNYYISRYDGNKFLPNLYEYFIRRALFLVKENGKIGFVVPDRFGKNLQYKPLRKELLENYNILNLAFEVDFPNINTDTMIFIIENSHRQNNQIKMKVYNERDYLFYQEEYLRNTNYEFFYENNSEYMNIKKRIEKDSKLIGDISTTFTGFIGENKKVTKDKTSTLQVEILKGENISRFSAINKFYYEFTPQNIKGGTKDIRKLAMPYKIIVRKTGKKIIAALDTKGYIVEQSLYGIINLSQEFSYKYVLAILNSKLIEWYYLNFLITNINSTPQIKKYSLNKIPIKYCDKEKQKEIEAIVDKIILKIENLKKSNSIELIKIDKNIKKLQRKLDERIFSLYEVDYNEITKKSSSS</sequence>
<dbReference type="InterPro" id="IPR002052">
    <property type="entry name" value="DNA_methylase_N6_adenine_CS"/>
</dbReference>
<dbReference type="PANTHER" id="PTHR33841">
    <property type="entry name" value="DNA METHYLTRANSFERASE YEEA-RELATED"/>
    <property type="match status" value="1"/>
</dbReference>
<dbReference type="InterPro" id="IPR050953">
    <property type="entry name" value="N4_N6_ade-DNA_methylase"/>
</dbReference>
<reference evidence="10 11" key="1">
    <citation type="submission" date="2016-04" db="EMBL/GenBank/DDBJ databases">
        <title>Genome sequence of Clostridium magnum DSM 2767.</title>
        <authorList>
            <person name="Poehlein A."/>
            <person name="Uhlig R."/>
            <person name="Fischer R."/>
            <person name="Bahl H."/>
            <person name="Daniel R."/>
        </authorList>
    </citation>
    <scope>NUCLEOTIDE SEQUENCE [LARGE SCALE GENOMIC DNA]</scope>
    <source>
        <strain evidence="10 11">DSM 2767</strain>
    </source>
</reference>
<protein>
    <recommendedName>
        <fullName evidence="1">site-specific DNA-methyltransferase (adenine-specific)</fullName>
        <ecNumber evidence="1">2.1.1.72</ecNumber>
    </recommendedName>
</protein>
<dbReference type="GO" id="GO:0009007">
    <property type="term" value="F:site-specific DNA-methyltransferase (adenine-specific) activity"/>
    <property type="evidence" value="ECO:0007669"/>
    <property type="project" value="UniProtKB-EC"/>
</dbReference>
<evidence type="ECO:0000259" key="9">
    <source>
        <dbReference type="Pfam" id="PF12950"/>
    </source>
</evidence>
<gene>
    <name evidence="10" type="ORF">CLMAG_09650</name>
</gene>
<dbReference type="SUPFAM" id="SSF53335">
    <property type="entry name" value="S-adenosyl-L-methionine-dependent methyltransferases"/>
    <property type="match status" value="1"/>
</dbReference>
<evidence type="ECO:0000313" key="10">
    <source>
        <dbReference type="EMBL" id="KZL93912.1"/>
    </source>
</evidence>
<dbReference type="REBASE" id="159093">
    <property type="entry name" value="M2.Cma2767ORF9620P"/>
</dbReference>
<dbReference type="SUPFAM" id="SSF116734">
    <property type="entry name" value="DNA methylase specificity domain"/>
    <property type="match status" value="1"/>
</dbReference>
<evidence type="ECO:0000313" key="11">
    <source>
        <dbReference type="Proteomes" id="UP000076603"/>
    </source>
</evidence>
<dbReference type="PROSITE" id="PS00092">
    <property type="entry name" value="N6_MTASE"/>
    <property type="match status" value="1"/>
</dbReference>
<dbReference type="GO" id="GO:0032259">
    <property type="term" value="P:methylation"/>
    <property type="evidence" value="ECO:0007669"/>
    <property type="project" value="UniProtKB-KW"/>
</dbReference>
<comment type="caution">
    <text evidence="10">The sequence shown here is derived from an EMBL/GenBank/DDBJ whole genome shotgun (WGS) entry which is preliminary data.</text>
</comment>
<feature type="domain" description="Type II methyltransferase M.TaqI-like" evidence="8">
    <location>
        <begin position="125"/>
        <end position="308"/>
    </location>
</feature>
<dbReference type="Proteomes" id="UP000076603">
    <property type="component" value="Unassembled WGS sequence"/>
</dbReference>
<dbReference type="PANTHER" id="PTHR33841:SF6">
    <property type="entry name" value="TYPE II METHYLTRANSFERASE M.HINDII"/>
    <property type="match status" value="1"/>
</dbReference>
<evidence type="ECO:0000259" key="8">
    <source>
        <dbReference type="Pfam" id="PF07669"/>
    </source>
</evidence>